<evidence type="ECO:0000259" key="7">
    <source>
        <dbReference type="SMART" id="SM00230"/>
    </source>
</evidence>
<feature type="domain" description="Calpain catalytic" evidence="7">
    <location>
        <begin position="250"/>
        <end position="579"/>
    </location>
</feature>
<evidence type="ECO:0000256" key="5">
    <source>
        <dbReference type="PIRSR" id="PIRSR622684-1"/>
    </source>
</evidence>
<feature type="active site" evidence="5">
    <location>
        <position position="510"/>
    </location>
</feature>
<dbReference type="Gene3D" id="3.90.70.10">
    <property type="entry name" value="Cysteine proteinases"/>
    <property type="match status" value="1"/>
</dbReference>
<dbReference type="GO" id="GO:0006508">
    <property type="term" value="P:proteolysis"/>
    <property type="evidence" value="ECO:0007669"/>
    <property type="project" value="UniProtKB-KW"/>
</dbReference>
<evidence type="ECO:0000259" key="9">
    <source>
        <dbReference type="SMART" id="SM00745"/>
    </source>
</evidence>
<keyword evidence="2" id="KW-0645">Protease</keyword>
<comment type="similarity">
    <text evidence="1">Belongs to the peptidase C2 family. PalB/RIM13 subfamily.</text>
</comment>
<feature type="active site" evidence="5">
    <location>
        <position position="324"/>
    </location>
</feature>
<feature type="active site" evidence="5">
    <location>
        <position position="490"/>
    </location>
</feature>
<protein>
    <recommendedName>
        <fullName evidence="12">Calpain 7</fullName>
    </recommendedName>
</protein>
<evidence type="ECO:0000256" key="4">
    <source>
        <dbReference type="ARBA" id="ARBA00022807"/>
    </source>
</evidence>
<dbReference type="Pfam" id="PF04212">
    <property type="entry name" value="MIT"/>
    <property type="match status" value="1"/>
</dbReference>
<dbReference type="InterPro" id="IPR051297">
    <property type="entry name" value="PalB/RIM13"/>
</dbReference>
<evidence type="ECO:0000256" key="3">
    <source>
        <dbReference type="ARBA" id="ARBA00022801"/>
    </source>
</evidence>
<dbReference type="InterPro" id="IPR036213">
    <property type="entry name" value="Calpain_III_sf"/>
</dbReference>
<evidence type="ECO:0000259" key="8">
    <source>
        <dbReference type="SMART" id="SM00720"/>
    </source>
</evidence>
<dbReference type="AlphaFoldDB" id="A0A8H7R5B7"/>
<dbReference type="Gene3D" id="1.20.58.80">
    <property type="entry name" value="Phosphotransferase system, lactose/cellobiose-type IIA subunit"/>
    <property type="match status" value="2"/>
</dbReference>
<keyword evidence="3" id="KW-0378">Hydrolase</keyword>
<evidence type="ECO:0000256" key="1">
    <source>
        <dbReference type="ARBA" id="ARBA00010193"/>
    </source>
</evidence>
<feature type="domain" description="MIT" evidence="9">
    <location>
        <begin position="13"/>
        <end position="90"/>
    </location>
</feature>
<sequence length="980" mass="110924">MTLQKSSGQEETKRTYAQAYINACHAVKLDTEAKYTEARDAYKSVIKNFSKLLIDDNNGMDRNELIGKLNEYKHRVEQLGRYMNATKPSSLYINENSPYQQRRESFDSEIIRTEQDDYNDKAKFSFDQGELNEYKGNMEHALEYYSDAAELYLKAFKGYENDSADKLEARDNFTRALDKAESLKKPSLLLPPSPRTRSSSNASDHHRPSLSSLHNRSSSISSISHCPTDDILTQKLSASEIEVLKHTSNVNDKTFLPWIDETDLKEQFSYPASKYLDPEGSLRLSDKQLEKFGGWKRPADIMQHPQLICLISSTSIIQDIVTDCSFVASLCVAAAYERKFKKQLITSCIYPQNKHGQPCYNPNGKYVIKLVYNGIARKVVVDDLLPVSREGTLMCTFSTNKGELWASIIEKAYMKLMGGYDFPGSNSGIDLHCLTGWIPEHIFISDKSFVADNVWDRILDGIKYGDVLVTIATGDMTEEEATEQGLVPTHAYAVIDIKQFRSKRLLQVKNPWSHKRWRGPYSHLDTQVWTDELKSFLNFDPCVAEKKDDGIFWIDFESVCEKFTSIHLNWNPELFTHRWVLHSVWPEHVGPKKDVFSLHYNPQFSLTVNVPDKKPAAVWLLLSKHITVTEENTDYITLHVYDNTSGERVFYPGTPFKEGTYVNSPHILVRFNAPPGISDYTIVVSQHEKEHSLYFSLRAYSLAPFKLNEVPIRHSTEQKIHGQWTEQTAGGNASNATYLNNPQWKLTIPPASAPVGLLLMLEAPKDFAVHLMLVEGGKRAYSVSLRDILSESGPYRHGFCYCELPNIKPGEYTVVASTFEPELLGKFILTIASSMKLQVESIPSEGAGMFKKVLHGEWIIGYSAMGCPSFGNYGKNPRYLLEIRELTTVKVRLQSINNTDSVPSMNVTIYEKHPTELFGKEVATSGPYTNVIQGVATGDVVLSQNEMGYIIVLATHDKDIAAEYTAIIYSDRPVNVKNDK</sequence>
<dbReference type="GO" id="GO:0004198">
    <property type="term" value="F:calcium-dependent cysteine-type endopeptidase activity"/>
    <property type="evidence" value="ECO:0007669"/>
    <property type="project" value="InterPro"/>
</dbReference>
<dbReference type="SMART" id="SM00720">
    <property type="entry name" value="calpain_III"/>
    <property type="match status" value="1"/>
</dbReference>
<dbReference type="InterPro" id="IPR001300">
    <property type="entry name" value="Peptidase_C2_calpain_cat"/>
</dbReference>
<feature type="compositionally biased region" description="Low complexity" evidence="6">
    <location>
        <begin position="209"/>
        <end position="222"/>
    </location>
</feature>
<name>A0A8H7R5B7_9FUNG</name>
<dbReference type="SUPFAM" id="SSF54001">
    <property type="entry name" value="Cysteine proteinases"/>
    <property type="match status" value="1"/>
</dbReference>
<dbReference type="InterPro" id="IPR022684">
    <property type="entry name" value="Calpain_cysteine_protease"/>
</dbReference>
<dbReference type="Pfam" id="PF00648">
    <property type="entry name" value="Peptidase_C2"/>
    <property type="match status" value="1"/>
</dbReference>
<feature type="domain" description="Peptidase C2 calpain" evidence="8">
    <location>
        <begin position="714"/>
        <end position="840"/>
    </location>
</feature>
<evidence type="ECO:0000313" key="10">
    <source>
        <dbReference type="EMBL" id="KAG2204701.1"/>
    </source>
</evidence>
<keyword evidence="11" id="KW-1185">Reference proteome</keyword>
<dbReference type="PANTHER" id="PTHR46143">
    <property type="entry name" value="CALPAIN-7"/>
    <property type="match status" value="1"/>
</dbReference>
<dbReference type="EMBL" id="JAEPRD010000042">
    <property type="protein sequence ID" value="KAG2204701.1"/>
    <property type="molecule type" value="Genomic_DNA"/>
</dbReference>
<dbReference type="SMART" id="SM00230">
    <property type="entry name" value="CysPc"/>
    <property type="match status" value="1"/>
</dbReference>
<dbReference type="Gene3D" id="2.60.120.380">
    <property type="match status" value="3"/>
</dbReference>
<gene>
    <name evidence="10" type="ORF">INT47_011997</name>
</gene>
<evidence type="ECO:0000256" key="6">
    <source>
        <dbReference type="SAM" id="MobiDB-lite"/>
    </source>
</evidence>
<dbReference type="InterPro" id="IPR007330">
    <property type="entry name" value="MIT_dom"/>
</dbReference>
<proteinExistence type="inferred from homology"/>
<comment type="caution">
    <text evidence="10">The sequence shown here is derived from an EMBL/GenBank/DDBJ whole genome shotgun (WGS) entry which is preliminary data.</text>
</comment>
<dbReference type="SUPFAM" id="SSF116846">
    <property type="entry name" value="MIT domain"/>
    <property type="match status" value="2"/>
</dbReference>
<dbReference type="OrthoDB" id="167576at2759"/>
<feature type="domain" description="MIT" evidence="9">
    <location>
        <begin position="115"/>
        <end position="192"/>
    </location>
</feature>
<feature type="region of interest" description="Disordered" evidence="6">
    <location>
        <begin position="184"/>
        <end position="222"/>
    </location>
</feature>
<dbReference type="SUPFAM" id="SSF49758">
    <property type="entry name" value="Calpain large subunit, middle domain (domain III)"/>
    <property type="match status" value="3"/>
</dbReference>
<dbReference type="InterPro" id="IPR036181">
    <property type="entry name" value="MIT_dom_sf"/>
</dbReference>
<evidence type="ECO:0008006" key="12">
    <source>
        <dbReference type="Google" id="ProtNLM"/>
    </source>
</evidence>
<dbReference type="Proteomes" id="UP000603453">
    <property type="component" value="Unassembled WGS sequence"/>
</dbReference>
<keyword evidence="4" id="KW-0788">Thiol protease</keyword>
<accession>A0A8H7R5B7</accession>
<evidence type="ECO:0000256" key="2">
    <source>
        <dbReference type="ARBA" id="ARBA00022670"/>
    </source>
</evidence>
<dbReference type="PRINTS" id="PR00704">
    <property type="entry name" value="CALPAIN"/>
</dbReference>
<dbReference type="CDD" id="cd00044">
    <property type="entry name" value="CysPc"/>
    <property type="match status" value="1"/>
</dbReference>
<dbReference type="InterPro" id="IPR038765">
    <property type="entry name" value="Papain-like_cys_pep_sf"/>
</dbReference>
<reference evidence="10" key="1">
    <citation type="submission" date="2020-12" db="EMBL/GenBank/DDBJ databases">
        <title>Metabolic potential, ecology and presence of endohyphal bacteria is reflected in genomic diversity of Mucoromycotina.</title>
        <authorList>
            <person name="Muszewska A."/>
            <person name="Okrasinska A."/>
            <person name="Steczkiewicz K."/>
            <person name="Drgas O."/>
            <person name="Orlowska M."/>
            <person name="Perlinska-Lenart U."/>
            <person name="Aleksandrzak-Piekarczyk T."/>
            <person name="Szatraj K."/>
            <person name="Zielenkiewicz U."/>
            <person name="Pilsyk S."/>
            <person name="Malc E."/>
            <person name="Mieczkowski P."/>
            <person name="Kruszewska J.S."/>
            <person name="Biernat P."/>
            <person name="Pawlowska J."/>
        </authorList>
    </citation>
    <scope>NUCLEOTIDE SEQUENCE</scope>
    <source>
        <strain evidence="10">WA0000017839</strain>
    </source>
</reference>
<dbReference type="InterPro" id="IPR022683">
    <property type="entry name" value="Calpain_III"/>
</dbReference>
<dbReference type="SMART" id="SM00745">
    <property type="entry name" value="MIT"/>
    <property type="match status" value="2"/>
</dbReference>
<dbReference type="PANTHER" id="PTHR46143:SF1">
    <property type="entry name" value="CALPAIN-7"/>
    <property type="match status" value="1"/>
</dbReference>
<evidence type="ECO:0000313" key="11">
    <source>
        <dbReference type="Proteomes" id="UP000603453"/>
    </source>
</evidence>
<organism evidence="10 11">
    <name type="scientific">Mucor saturninus</name>
    <dbReference type="NCBI Taxonomy" id="64648"/>
    <lineage>
        <taxon>Eukaryota</taxon>
        <taxon>Fungi</taxon>
        <taxon>Fungi incertae sedis</taxon>
        <taxon>Mucoromycota</taxon>
        <taxon>Mucoromycotina</taxon>
        <taxon>Mucoromycetes</taxon>
        <taxon>Mucorales</taxon>
        <taxon>Mucorineae</taxon>
        <taxon>Mucoraceae</taxon>
        <taxon>Mucor</taxon>
    </lineage>
</organism>